<keyword evidence="2" id="KW-1185">Reference proteome</keyword>
<dbReference type="RefSeq" id="WP_317844847.1">
    <property type="nucleotide sequence ID" value="NZ_CP126170.1"/>
</dbReference>
<sequence length="111" mass="12436">MSRISVETFDPLVHRNHMPEISSPNCVRHVLVVSSGKFRLEFLSRAQLEAAISYFLSSSGSTRLAAQGGDHWEFQPWQSRLPAGINNRHNRDQVLSALLSARELASEHLPS</sequence>
<organism evidence="1 2">
    <name type="scientific">Xanthomonas rydalmerensis</name>
    <dbReference type="NCBI Taxonomy" id="3046274"/>
    <lineage>
        <taxon>Bacteria</taxon>
        <taxon>Pseudomonadati</taxon>
        <taxon>Pseudomonadota</taxon>
        <taxon>Gammaproteobacteria</taxon>
        <taxon>Lysobacterales</taxon>
        <taxon>Lysobacteraceae</taxon>
        <taxon>Xanthomonas</taxon>
    </lineage>
</organism>
<proteinExistence type="predicted"/>
<evidence type="ECO:0000313" key="1">
    <source>
        <dbReference type="EMBL" id="WOS42052.1"/>
    </source>
</evidence>
<dbReference type="Proteomes" id="UP001302020">
    <property type="component" value="Chromosome"/>
</dbReference>
<reference evidence="1 2" key="1">
    <citation type="submission" date="2023-05" db="EMBL/GenBank/DDBJ databases">
        <title>Xanthomonas rydalmerenesis sp. nov., a novel Xanthomonas species isolated from Fragaria x ananassa.</title>
        <authorList>
            <person name="McKnight D.J.E."/>
            <person name="Wong-Bajracharya J."/>
            <person name="Okoh E.B."/>
            <person name="Snijders F."/>
            <person name="Lidbetter F."/>
            <person name="Webster J."/>
            <person name="Djordjevic S.P."/>
            <person name="Bogema D.R."/>
            <person name="Chapman T.A."/>
        </authorList>
    </citation>
    <scope>NUCLEOTIDE SEQUENCE [LARGE SCALE GENOMIC DNA]</scope>
    <source>
        <strain evidence="1 2">DAR34883</strain>
    </source>
</reference>
<evidence type="ECO:0000313" key="2">
    <source>
        <dbReference type="Proteomes" id="UP001302020"/>
    </source>
</evidence>
<accession>A0ABZ0JSG6</accession>
<protein>
    <submittedName>
        <fullName evidence="1">Uncharacterized protein</fullName>
    </submittedName>
</protein>
<dbReference type="EMBL" id="CP126172">
    <property type="protein sequence ID" value="WOS42052.1"/>
    <property type="molecule type" value="Genomic_DNA"/>
</dbReference>
<name>A0ABZ0JSG6_9XANT</name>
<gene>
    <name evidence="1" type="ORF">QN243_06280</name>
</gene>